<sequence length="120" mass="13816">MGILKAKRVLSYWPFFGGVITIGVVDLCSFMFAALPSDWSEFELSTTFYPYRLTISVYTSRVLKANFISSLFQRFFIFMHKYIPLSGGYFPEIVLYWSLMKSEWEAQISFDSNVNGEAVG</sequence>
<protein>
    <submittedName>
        <fullName evidence="2">Uncharacterized protein</fullName>
    </submittedName>
</protein>
<keyword evidence="1" id="KW-0812">Transmembrane</keyword>
<dbReference type="EnsemblMetazoa" id="GBRI001814-RA">
    <property type="protein sequence ID" value="GBRI001814-PA"/>
    <property type="gene ID" value="GBRI001814"/>
</dbReference>
<feature type="transmembrane region" description="Helical" evidence="1">
    <location>
        <begin position="55"/>
        <end position="77"/>
    </location>
</feature>
<keyword evidence="3" id="KW-1185">Reference proteome</keyword>
<reference evidence="2" key="2">
    <citation type="submission" date="2020-05" db="UniProtKB">
        <authorList>
            <consortium name="EnsemblMetazoa"/>
        </authorList>
    </citation>
    <scope>IDENTIFICATION</scope>
    <source>
        <strain evidence="2">IAEA</strain>
    </source>
</reference>
<dbReference type="Proteomes" id="UP000091820">
    <property type="component" value="Unassembled WGS sequence"/>
</dbReference>
<reference evidence="3" key="1">
    <citation type="submission" date="2014-03" db="EMBL/GenBank/DDBJ databases">
        <authorList>
            <person name="Aksoy S."/>
            <person name="Warren W."/>
            <person name="Wilson R.K."/>
        </authorList>
    </citation>
    <scope>NUCLEOTIDE SEQUENCE [LARGE SCALE GENOMIC DNA]</scope>
    <source>
        <strain evidence="3">IAEA</strain>
    </source>
</reference>
<evidence type="ECO:0000313" key="3">
    <source>
        <dbReference type="Proteomes" id="UP000091820"/>
    </source>
</evidence>
<name>A0A1A9W0F8_9MUSC</name>
<feature type="transmembrane region" description="Helical" evidence="1">
    <location>
        <begin position="12"/>
        <end position="35"/>
    </location>
</feature>
<organism evidence="2 3">
    <name type="scientific">Glossina brevipalpis</name>
    <dbReference type="NCBI Taxonomy" id="37001"/>
    <lineage>
        <taxon>Eukaryota</taxon>
        <taxon>Metazoa</taxon>
        <taxon>Ecdysozoa</taxon>
        <taxon>Arthropoda</taxon>
        <taxon>Hexapoda</taxon>
        <taxon>Insecta</taxon>
        <taxon>Pterygota</taxon>
        <taxon>Neoptera</taxon>
        <taxon>Endopterygota</taxon>
        <taxon>Diptera</taxon>
        <taxon>Brachycera</taxon>
        <taxon>Muscomorpha</taxon>
        <taxon>Hippoboscoidea</taxon>
        <taxon>Glossinidae</taxon>
        <taxon>Glossina</taxon>
    </lineage>
</organism>
<evidence type="ECO:0000256" key="1">
    <source>
        <dbReference type="SAM" id="Phobius"/>
    </source>
</evidence>
<dbReference type="AlphaFoldDB" id="A0A1A9W0F8"/>
<keyword evidence="1" id="KW-0472">Membrane</keyword>
<keyword evidence="1" id="KW-1133">Transmembrane helix</keyword>
<accession>A0A1A9W0F8</accession>
<dbReference type="VEuPathDB" id="VectorBase:GBRI001814"/>
<evidence type="ECO:0000313" key="2">
    <source>
        <dbReference type="EnsemblMetazoa" id="GBRI001814-PA"/>
    </source>
</evidence>
<proteinExistence type="predicted"/>